<sequence>DVFEKFRDDPAYHTSAWIKKFLISSPVDYPIVKFIIENTVYHEDYDSFLEIRANLGDDGVILAWTGRSPWAKMLIELAGVERLSLDFYDNRPLVEDLLSSIEKKLDEVYKIAANSPAQVIGAPDNVTGDVVEPKLFKKYYLPFYNKQGQLLHQQNKSYVVHMDGKLKSLKELIKKTDIDVVESFTFPEGGGDLSFEEASAAWKNKSIIANLPAFLCLKEEKIVKEYIYNLINRASSKKNFMLEISE</sequence>
<dbReference type="EMBL" id="BARU01038166">
    <property type="protein sequence ID" value="GAH81647.1"/>
    <property type="molecule type" value="Genomic_DNA"/>
</dbReference>
<dbReference type="SUPFAM" id="SSF51726">
    <property type="entry name" value="UROD/MetE-like"/>
    <property type="match status" value="1"/>
</dbReference>
<feature type="non-terminal residue" evidence="2">
    <location>
        <position position="246"/>
    </location>
</feature>
<dbReference type="GO" id="GO:0006779">
    <property type="term" value="P:porphyrin-containing compound biosynthetic process"/>
    <property type="evidence" value="ECO:0007669"/>
    <property type="project" value="InterPro"/>
</dbReference>
<organism evidence="2">
    <name type="scientific">marine sediment metagenome</name>
    <dbReference type="NCBI Taxonomy" id="412755"/>
    <lineage>
        <taxon>unclassified sequences</taxon>
        <taxon>metagenomes</taxon>
        <taxon>ecological metagenomes</taxon>
    </lineage>
</organism>
<evidence type="ECO:0000259" key="1">
    <source>
        <dbReference type="Pfam" id="PF01208"/>
    </source>
</evidence>
<name>X1IIW0_9ZZZZ</name>
<reference evidence="2" key="1">
    <citation type="journal article" date="2014" name="Front. Microbiol.">
        <title>High frequency of phylogenetically diverse reductive dehalogenase-homologous genes in deep subseafloor sedimentary metagenomes.</title>
        <authorList>
            <person name="Kawai M."/>
            <person name="Futagami T."/>
            <person name="Toyoda A."/>
            <person name="Takaki Y."/>
            <person name="Nishi S."/>
            <person name="Hori S."/>
            <person name="Arai W."/>
            <person name="Tsubouchi T."/>
            <person name="Morono Y."/>
            <person name="Uchiyama I."/>
            <person name="Ito T."/>
            <person name="Fujiyama A."/>
            <person name="Inagaki F."/>
            <person name="Takami H."/>
        </authorList>
    </citation>
    <scope>NUCLEOTIDE SEQUENCE</scope>
    <source>
        <strain evidence="2">Expedition CK06-06</strain>
    </source>
</reference>
<accession>X1IIW0</accession>
<comment type="caution">
    <text evidence="2">The sequence shown here is derived from an EMBL/GenBank/DDBJ whole genome shotgun (WGS) entry which is preliminary data.</text>
</comment>
<proteinExistence type="predicted"/>
<feature type="domain" description="Uroporphyrinogen decarboxylase (URO-D)" evidence="1">
    <location>
        <begin position="68"/>
        <end position="240"/>
    </location>
</feature>
<dbReference type="Gene3D" id="3.20.20.210">
    <property type="match status" value="1"/>
</dbReference>
<gene>
    <name evidence="2" type="ORF">S03H2_59360</name>
</gene>
<dbReference type="InterPro" id="IPR038071">
    <property type="entry name" value="UROD/MetE-like_sf"/>
</dbReference>
<dbReference type="GO" id="GO:0004853">
    <property type="term" value="F:uroporphyrinogen decarboxylase activity"/>
    <property type="evidence" value="ECO:0007669"/>
    <property type="project" value="InterPro"/>
</dbReference>
<protein>
    <recommendedName>
        <fullName evidence="1">Uroporphyrinogen decarboxylase (URO-D) domain-containing protein</fullName>
    </recommendedName>
</protein>
<dbReference type="InterPro" id="IPR000257">
    <property type="entry name" value="Uroporphyrinogen_deCOase"/>
</dbReference>
<dbReference type="AlphaFoldDB" id="X1IIW0"/>
<evidence type="ECO:0000313" key="2">
    <source>
        <dbReference type="EMBL" id="GAH81647.1"/>
    </source>
</evidence>
<dbReference type="Pfam" id="PF01208">
    <property type="entry name" value="URO-D"/>
    <property type="match status" value="1"/>
</dbReference>
<feature type="non-terminal residue" evidence="2">
    <location>
        <position position="1"/>
    </location>
</feature>